<evidence type="ECO:0000313" key="2">
    <source>
        <dbReference type="Proteomes" id="UP001362999"/>
    </source>
</evidence>
<proteinExistence type="predicted"/>
<keyword evidence="2" id="KW-1185">Reference proteome</keyword>
<dbReference type="AlphaFoldDB" id="A0AAW0DNS5"/>
<accession>A0AAW0DNS5</accession>
<evidence type="ECO:0000313" key="1">
    <source>
        <dbReference type="EMBL" id="KAK7052763.1"/>
    </source>
</evidence>
<reference evidence="1 2" key="1">
    <citation type="journal article" date="2024" name="J Genomics">
        <title>Draft genome sequencing and assembly of Favolaschia claudopus CIRM-BRFM 2984 isolated from oak limbs.</title>
        <authorList>
            <person name="Navarro D."/>
            <person name="Drula E."/>
            <person name="Chaduli D."/>
            <person name="Cazenave R."/>
            <person name="Ahrendt S."/>
            <person name="Wang J."/>
            <person name="Lipzen A."/>
            <person name="Daum C."/>
            <person name="Barry K."/>
            <person name="Grigoriev I.V."/>
            <person name="Favel A."/>
            <person name="Rosso M.N."/>
            <person name="Martin F."/>
        </authorList>
    </citation>
    <scope>NUCLEOTIDE SEQUENCE [LARGE SCALE GENOMIC DNA]</scope>
    <source>
        <strain evidence="1 2">CIRM-BRFM 2984</strain>
    </source>
</reference>
<comment type="caution">
    <text evidence="1">The sequence shown here is derived from an EMBL/GenBank/DDBJ whole genome shotgun (WGS) entry which is preliminary data.</text>
</comment>
<sequence>MRLEIILASPPPFSEAGHAIEQPCCQPGCSYIHRVSGTSPLEDLQASVGLHAPVCRGRLVACNFPWQVDMEYLERAKFETSNVRTPMREPTPASGAFSNDIENNIDKKHIIDDDDGEMIIEADEDAGNNTAITHIDSRSNPKRRCTVKRKGVAAVPVQRKASTRKVNARACSVTVVASCSASAITKKIGKAPAKASSAITVTVTTSCSASATAIAGVPHVKTKGARTKKQRCDILSKDPWVRDFGAHHVSCKGCNKRLKLDRRSLFYPGLWNKHREKCKAIMAAEEGVQASGSGSSAL</sequence>
<name>A0AAW0DNS5_9AGAR</name>
<organism evidence="1 2">
    <name type="scientific">Favolaschia claudopus</name>
    <dbReference type="NCBI Taxonomy" id="2862362"/>
    <lineage>
        <taxon>Eukaryota</taxon>
        <taxon>Fungi</taxon>
        <taxon>Dikarya</taxon>
        <taxon>Basidiomycota</taxon>
        <taxon>Agaricomycotina</taxon>
        <taxon>Agaricomycetes</taxon>
        <taxon>Agaricomycetidae</taxon>
        <taxon>Agaricales</taxon>
        <taxon>Marasmiineae</taxon>
        <taxon>Mycenaceae</taxon>
        <taxon>Favolaschia</taxon>
    </lineage>
</organism>
<dbReference type="EMBL" id="JAWWNJ010000007">
    <property type="protein sequence ID" value="KAK7052763.1"/>
    <property type="molecule type" value="Genomic_DNA"/>
</dbReference>
<dbReference type="Proteomes" id="UP001362999">
    <property type="component" value="Unassembled WGS sequence"/>
</dbReference>
<protein>
    <submittedName>
        <fullName evidence="1">Uncharacterized protein</fullName>
    </submittedName>
</protein>
<gene>
    <name evidence="1" type="ORF">R3P38DRAFT_3255847</name>
</gene>